<protein>
    <submittedName>
        <fullName evidence="2">Uncharacterized protein</fullName>
    </submittedName>
</protein>
<dbReference type="PROSITE" id="PS50294">
    <property type="entry name" value="WD_REPEATS_REGION"/>
    <property type="match status" value="1"/>
</dbReference>
<dbReference type="InterPro" id="IPR015943">
    <property type="entry name" value="WD40/YVTN_repeat-like_dom_sf"/>
</dbReference>
<dbReference type="SUPFAM" id="SSF50998">
    <property type="entry name" value="Quinoprotein alcohol dehydrogenase-like"/>
    <property type="match status" value="1"/>
</dbReference>
<dbReference type="PANTHER" id="PTHR19879">
    <property type="entry name" value="TRANSCRIPTION INITIATION FACTOR TFIID"/>
    <property type="match status" value="1"/>
</dbReference>
<dbReference type="PANTHER" id="PTHR19879:SF9">
    <property type="entry name" value="TRANSCRIPTION INITIATION FACTOR TFIID SUBUNIT 5"/>
    <property type="match status" value="1"/>
</dbReference>
<dbReference type="Gene3D" id="2.130.10.10">
    <property type="entry name" value="YVTN repeat-like/Quinoprotein amine dehydrogenase"/>
    <property type="match status" value="2"/>
</dbReference>
<reference evidence="2" key="1">
    <citation type="journal article" date="2020" name="mSystems">
        <title>Genome- and Community-Level Interaction Insights into Carbon Utilization and Element Cycling Functions of Hydrothermarchaeota in Hydrothermal Sediment.</title>
        <authorList>
            <person name="Zhou Z."/>
            <person name="Liu Y."/>
            <person name="Xu W."/>
            <person name="Pan J."/>
            <person name="Luo Z.H."/>
            <person name="Li M."/>
        </authorList>
    </citation>
    <scope>NUCLEOTIDE SEQUENCE [LARGE SCALE GENOMIC DNA]</scope>
    <source>
        <strain evidence="2">SpSt-556</strain>
    </source>
</reference>
<comment type="caution">
    <text evidence="2">The sequence shown here is derived from an EMBL/GenBank/DDBJ whole genome shotgun (WGS) entry which is preliminary data.</text>
</comment>
<evidence type="ECO:0000256" key="1">
    <source>
        <dbReference type="PROSITE-ProRule" id="PRU00221"/>
    </source>
</evidence>
<dbReference type="PROSITE" id="PS50082">
    <property type="entry name" value="WD_REPEATS_2"/>
    <property type="match status" value="1"/>
</dbReference>
<evidence type="ECO:0000313" key="2">
    <source>
        <dbReference type="EMBL" id="HGS88430.1"/>
    </source>
</evidence>
<dbReference type="InterPro" id="IPR011047">
    <property type="entry name" value="Quinoprotein_ADH-like_sf"/>
</dbReference>
<dbReference type="InterPro" id="IPR001680">
    <property type="entry name" value="WD40_rpt"/>
</dbReference>
<accession>A0A7C4Q4W1</accession>
<feature type="repeat" description="WD" evidence="1">
    <location>
        <begin position="233"/>
        <end position="270"/>
    </location>
</feature>
<dbReference type="Pfam" id="PF00400">
    <property type="entry name" value="WD40"/>
    <property type="match status" value="1"/>
</dbReference>
<dbReference type="EMBL" id="DSXR01000127">
    <property type="protein sequence ID" value="HGS88430.1"/>
    <property type="molecule type" value="Genomic_DNA"/>
</dbReference>
<sequence length="270" mass="29798">MGSQNVTLLSVPDLQPLFSYNDPALGSLLDFSSDGRTLLSTTDQLTLTLTDITNGEQRTLTPGFPFGGAHFSPDGLLLVIASNEEWAANLYDAHTLEFRKKITGFQTAAPVYDVRIAENILDLVWYARARIQLQNIPSETLYPSLDHEDFVAAFARSRADTLLVSAAGGSMDDEFTPVLFVWDAVLGQELLRLRQDAMPQSLEFSWDDRLLAVGVDSRVDIYTTSDMNILETLSGHSESVVSARFSPDGRWLASLDSTGLLLLWQINPLP</sequence>
<proteinExistence type="predicted"/>
<dbReference type="SMART" id="SM00320">
    <property type="entry name" value="WD40"/>
    <property type="match status" value="4"/>
</dbReference>
<gene>
    <name evidence="2" type="ORF">ENT17_12565</name>
</gene>
<keyword evidence="1" id="KW-0853">WD repeat</keyword>
<organism evidence="2">
    <name type="scientific">Bellilinea caldifistulae</name>
    <dbReference type="NCBI Taxonomy" id="360411"/>
    <lineage>
        <taxon>Bacteria</taxon>
        <taxon>Bacillati</taxon>
        <taxon>Chloroflexota</taxon>
        <taxon>Anaerolineae</taxon>
        <taxon>Anaerolineales</taxon>
        <taxon>Anaerolineaceae</taxon>
        <taxon>Bellilinea</taxon>
    </lineage>
</organism>
<name>A0A7C4Q4W1_9CHLR</name>
<dbReference type="AlphaFoldDB" id="A0A7C4Q4W1"/>